<dbReference type="HOGENOM" id="CLU_1990374_0_0_5"/>
<protein>
    <submittedName>
        <fullName evidence="1">Uncharacterized protein</fullName>
    </submittedName>
</protein>
<dbReference type="RefSeq" id="WP_015494766.1">
    <property type="nucleotide sequence ID" value="NC_020908.1"/>
</dbReference>
<evidence type="ECO:0000313" key="2">
    <source>
        <dbReference type="Proteomes" id="UP000004688"/>
    </source>
</evidence>
<accession>M9RP49</accession>
<sequence>MTLTAEMSRLTLVFANSRSKRQTEIGLMNAALKRQIKDGRVSAKLTSKTLFDAIEHDLKAISRDVAANRKAASSLIKIFSTGRHAEAKLLRAKLDADRKHLAVTVKNIIDGLELDRLGARQVVRS</sequence>
<dbReference type="EMBL" id="CP003742">
    <property type="protein sequence ID" value="AGI71570.1"/>
    <property type="molecule type" value="Genomic_DNA"/>
</dbReference>
<name>M9RP49_9RHOB</name>
<dbReference type="Proteomes" id="UP000004688">
    <property type="component" value="Chromosome"/>
</dbReference>
<dbReference type="AlphaFoldDB" id="M9RP49"/>
<evidence type="ECO:0000313" key="1">
    <source>
        <dbReference type="EMBL" id="AGI71570.1"/>
    </source>
</evidence>
<organism evidence="1 2">
    <name type="scientific">Octadecabacter arcticus 238</name>
    <dbReference type="NCBI Taxonomy" id="391616"/>
    <lineage>
        <taxon>Bacteria</taxon>
        <taxon>Pseudomonadati</taxon>
        <taxon>Pseudomonadota</taxon>
        <taxon>Alphaproteobacteria</taxon>
        <taxon>Rhodobacterales</taxon>
        <taxon>Roseobacteraceae</taxon>
        <taxon>Octadecabacter</taxon>
    </lineage>
</organism>
<dbReference type="KEGG" id="oar:OA238_c14200"/>
<keyword evidence="2" id="KW-1185">Reference proteome</keyword>
<reference evidence="1 2" key="1">
    <citation type="journal article" date="2013" name="PLoS ONE">
        <title>Poles Apart: Arctic and Antarctic Octadecabacter strains Share High Genome Plasticity and a New Type of Xanthorhodopsin.</title>
        <authorList>
            <person name="Vollmers J."/>
            <person name="Voget S."/>
            <person name="Dietrich S."/>
            <person name="Gollnow K."/>
            <person name="Smits M."/>
            <person name="Meyer K."/>
            <person name="Brinkhoff T."/>
            <person name="Simon M."/>
            <person name="Daniel R."/>
        </authorList>
    </citation>
    <scope>NUCLEOTIDE SEQUENCE [LARGE SCALE GENOMIC DNA]</scope>
    <source>
        <strain evidence="1 2">238</strain>
    </source>
</reference>
<gene>
    <name evidence="1" type="ORF">OA238_c14200</name>
</gene>
<proteinExistence type="predicted"/>